<reference evidence="1 2" key="1">
    <citation type="submission" date="2022-06" db="EMBL/GenBank/DDBJ databases">
        <title>Actinoplanes abujensis sp. nov., isolated from Nigerian arid soil.</title>
        <authorList>
            <person name="Ding P."/>
        </authorList>
    </citation>
    <scope>NUCLEOTIDE SEQUENCE [LARGE SCALE GENOMIC DNA]</scope>
    <source>
        <strain evidence="2">TRM88002</strain>
    </source>
</reference>
<evidence type="ECO:0000313" key="1">
    <source>
        <dbReference type="EMBL" id="MCM4081143.1"/>
    </source>
</evidence>
<evidence type="ECO:0000313" key="2">
    <source>
        <dbReference type="Proteomes" id="UP001523216"/>
    </source>
</evidence>
<accession>A0ABT0Y524</accession>
<dbReference type="EMBL" id="JAMQOL010000038">
    <property type="protein sequence ID" value="MCM4081143.1"/>
    <property type="molecule type" value="Genomic_DNA"/>
</dbReference>
<dbReference type="Proteomes" id="UP001523216">
    <property type="component" value="Unassembled WGS sequence"/>
</dbReference>
<comment type="caution">
    <text evidence="1">The sequence shown here is derived from an EMBL/GenBank/DDBJ whole genome shotgun (WGS) entry which is preliminary data.</text>
</comment>
<dbReference type="Pfam" id="PF13385">
    <property type="entry name" value="Laminin_G_3"/>
    <property type="match status" value="1"/>
</dbReference>
<dbReference type="SUPFAM" id="SSF49899">
    <property type="entry name" value="Concanavalin A-like lectins/glucanases"/>
    <property type="match status" value="1"/>
</dbReference>
<protein>
    <submittedName>
        <fullName evidence="1">LamG domain-containing protein</fullName>
    </submittedName>
</protein>
<keyword evidence="2" id="KW-1185">Reference proteome</keyword>
<dbReference type="Gene3D" id="2.60.120.200">
    <property type="match status" value="1"/>
</dbReference>
<dbReference type="RefSeq" id="WP_251800942.1">
    <property type="nucleotide sequence ID" value="NZ_JAMQOL010000038.1"/>
</dbReference>
<organism evidence="1 2">
    <name type="scientific">Paractinoplanes hotanensis</name>
    <dbReference type="NCBI Taxonomy" id="2906497"/>
    <lineage>
        <taxon>Bacteria</taxon>
        <taxon>Bacillati</taxon>
        <taxon>Actinomycetota</taxon>
        <taxon>Actinomycetes</taxon>
        <taxon>Micromonosporales</taxon>
        <taxon>Micromonosporaceae</taxon>
        <taxon>Paractinoplanes</taxon>
    </lineage>
</organism>
<dbReference type="InterPro" id="IPR013320">
    <property type="entry name" value="ConA-like_dom_sf"/>
</dbReference>
<name>A0ABT0Y524_9ACTN</name>
<sequence>MVVRTTQGNGSAFWIPAPSPRPVVVPTAATARYHFDGVGSAAWSDSSGNGHTLTPVAGGDAGTVRVPRGAGRAVRFPPRCDEHESCPRLALRASNADALNPGIRPVRFGASIQLEAENTSRGQNVLQKGYSTEGSQYKLQIDGDDGKPSCVLVGDTDPTIHQAIADVTVADGLWHVLECRRHGTTLSLLVDDVTRARVPIPADLSIANDQPLSLGAKGAYGDNDQFHGLLDDVWIAIG</sequence>
<gene>
    <name evidence="1" type="ORF">LXN57_26570</name>
</gene>
<proteinExistence type="predicted"/>